<dbReference type="PANTHER" id="PTHR11733">
    <property type="entry name" value="ZINC METALLOPROTEASE FAMILY M13 NEPRILYSIN-RELATED"/>
    <property type="match status" value="1"/>
</dbReference>
<keyword evidence="4" id="KW-0479">Metal-binding</keyword>
<keyword evidence="11" id="KW-1185">Reference proteome</keyword>
<name>A0AAE0HZG7_9PEZI</name>
<dbReference type="Gene3D" id="3.40.390.10">
    <property type="entry name" value="Collagenase (Catalytic Domain)"/>
    <property type="match status" value="1"/>
</dbReference>
<protein>
    <submittedName>
        <fullName evidence="10">Endothelin-converting enzyme</fullName>
    </submittedName>
</protein>
<gene>
    <name evidence="10" type="ORF">B0H66DRAFT_582733</name>
</gene>
<proteinExistence type="inferred from homology"/>
<evidence type="ECO:0000256" key="3">
    <source>
        <dbReference type="ARBA" id="ARBA00022670"/>
    </source>
</evidence>
<reference evidence="10" key="1">
    <citation type="journal article" date="2023" name="Mol. Phylogenet. Evol.">
        <title>Genome-scale phylogeny and comparative genomics of the fungal order Sordariales.</title>
        <authorList>
            <person name="Hensen N."/>
            <person name="Bonometti L."/>
            <person name="Westerberg I."/>
            <person name="Brannstrom I.O."/>
            <person name="Guillou S."/>
            <person name="Cros-Aarteil S."/>
            <person name="Calhoun S."/>
            <person name="Haridas S."/>
            <person name="Kuo A."/>
            <person name="Mondo S."/>
            <person name="Pangilinan J."/>
            <person name="Riley R."/>
            <person name="LaButti K."/>
            <person name="Andreopoulos B."/>
            <person name="Lipzen A."/>
            <person name="Chen C."/>
            <person name="Yan M."/>
            <person name="Daum C."/>
            <person name="Ng V."/>
            <person name="Clum A."/>
            <person name="Steindorff A."/>
            <person name="Ohm R.A."/>
            <person name="Martin F."/>
            <person name="Silar P."/>
            <person name="Natvig D.O."/>
            <person name="Lalanne C."/>
            <person name="Gautier V."/>
            <person name="Ament-Velasquez S.L."/>
            <person name="Kruys A."/>
            <person name="Hutchinson M.I."/>
            <person name="Powell A.J."/>
            <person name="Barry K."/>
            <person name="Miller A.N."/>
            <person name="Grigoriev I.V."/>
            <person name="Debuchy R."/>
            <person name="Gladieux P."/>
            <person name="Hiltunen Thoren M."/>
            <person name="Johannesson H."/>
        </authorList>
    </citation>
    <scope>NUCLEOTIDE SEQUENCE</scope>
    <source>
        <strain evidence="10">CBS 118394</strain>
    </source>
</reference>
<evidence type="ECO:0000313" key="10">
    <source>
        <dbReference type="EMBL" id="KAK3315735.1"/>
    </source>
</evidence>
<accession>A0AAE0HZG7</accession>
<dbReference type="GO" id="GO:0016485">
    <property type="term" value="P:protein processing"/>
    <property type="evidence" value="ECO:0007669"/>
    <property type="project" value="TreeGrafter"/>
</dbReference>
<dbReference type="Pfam" id="PF01431">
    <property type="entry name" value="Peptidase_M13"/>
    <property type="match status" value="1"/>
</dbReference>
<dbReference type="InterPro" id="IPR000718">
    <property type="entry name" value="Peptidase_M13"/>
</dbReference>
<evidence type="ECO:0000256" key="6">
    <source>
        <dbReference type="ARBA" id="ARBA00022833"/>
    </source>
</evidence>
<dbReference type="PRINTS" id="PR00786">
    <property type="entry name" value="NEPRILYSIN"/>
</dbReference>
<dbReference type="Proteomes" id="UP001283341">
    <property type="component" value="Unassembled WGS sequence"/>
</dbReference>
<organism evidence="10 11">
    <name type="scientific">Apodospora peruviana</name>
    <dbReference type="NCBI Taxonomy" id="516989"/>
    <lineage>
        <taxon>Eukaryota</taxon>
        <taxon>Fungi</taxon>
        <taxon>Dikarya</taxon>
        <taxon>Ascomycota</taxon>
        <taxon>Pezizomycotina</taxon>
        <taxon>Sordariomycetes</taxon>
        <taxon>Sordariomycetidae</taxon>
        <taxon>Sordariales</taxon>
        <taxon>Lasiosphaeriaceae</taxon>
        <taxon>Apodospora</taxon>
    </lineage>
</organism>
<keyword evidence="3" id="KW-0645">Protease</keyword>
<dbReference type="InterPro" id="IPR042089">
    <property type="entry name" value="Peptidase_M13_dom_2"/>
</dbReference>
<dbReference type="InterPro" id="IPR024079">
    <property type="entry name" value="MetalloPept_cat_dom_sf"/>
</dbReference>
<keyword evidence="5" id="KW-0378">Hydrolase</keyword>
<dbReference type="PANTHER" id="PTHR11733:SF167">
    <property type="entry name" value="FI17812P1-RELATED"/>
    <property type="match status" value="1"/>
</dbReference>
<comment type="caution">
    <text evidence="10">The sequence shown here is derived from an EMBL/GenBank/DDBJ whole genome shotgun (WGS) entry which is preliminary data.</text>
</comment>
<comment type="cofactor">
    <cofactor evidence="1">
        <name>Zn(2+)</name>
        <dbReference type="ChEBI" id="CHEBI:29105"/>
    </cofactor>
</comment>
<evidence type="ECO:0000256" key="2">
    <source>
        <dbReference type="ARBA" id="ARBA00007357"/>
    </source>
</evidence>
<evidence type="ECO:0000256" key="7">
    <source>
        <dbReference type="ARBA" id="ARBA00023049"/>
    </source>
</evidence>
<evidence type="ECO:0000256" key="4">
    <source>
        <dbReference type="ARBA" id="ARBA00022723"/>
    </source>
</evidence>
<feature type="domain" description="Peptidase M13 N-terminal" evidence="9">
    <location>
        <begin position="36"/>
        <end position="437"/>
    </location>
</feature>
<dbReference type="EMBL" id="JAUEDM010000005">
    <property type="protein sequence ID" value="KAK3315735.1"/>
    <property type="molecule type" value="Genomic_DNA"/>
</dbReference>
<evidence type="ECO:0000256" key="5">
    <source>
        <dbReference type="ARBA" id="ARBA00022801"/>
    </source>
</evidence>
<dbReference type="GO" id="GO:0004222">
    <property type="term" value="F:metalloendopeptidase activity"/>
    <property type="evidence" value="ECO:0007669"/>
    <property type="project" value="InterPro"/>
</dbReference>
<evidence type="ECO:0000256" key="1">
    <source>
        <dbReference type="ARBA" id="ARBA00001947"/>
    </source>
</evidence>
<dbReference type="AlphaFoldDB" id="A0AAE0HZG7"/>
<keyword evidence="7" id="KW-0482">Metalloprotease</keyword>
<sequence>MKVPRVAQALCMTPACVQLGAEYAANLSPNHAQIDPCTNFEELVCGGWNLRHELRPDQGSTGTIDLMSEDNEAKLRKIIEGAYPGESSHSHFSPRNLDTAAVSIDQQNFDMMQTAYNACMDEASIAKLGVAPIITVLDQMSKVFAPPGDYSGLALFVKTVGASSLLSIYVDTDPKDPDVTLIGVMPSTGIGLGSKSYYEDPELVSEYRDAIAQLFAAIHPSSVNTTPVDAAKQAVDVVDFETKIAAIMPELSDLRDVVKSYNPMSLNEIAKLIPQLGIPKIIKALAPANYTPGNIIVGDPAYLSKLSSLISETPRTTIASYFQWKVIQGLETIVIARETMKPYTHLKNKLRGREPDAVSERWRTCLAHVDDGLGWILSRFFIEMYFSARDKDLGNEIIAALKQVYIDKFNKLDWMDAEVKAAAVEKIRTIEQKIGYPSASPNITDPVDLKDYYADINITPTYSDNVLSLTSWALNQTWSDLGKPTDRKEWGMTAPTVNAYYNPSLNEIAFPAGIMQPPIFSGDLPGYINYGSFGSVAGHEISHGFDDSGRQYDSKGRFQDWWTNATLIEYERRSKCFVDEFNNFTVIGSGNRTISVKGQQTLGENIADSAGISASYAAWQESRRKGEGEDENNLLLPGFGFNGNGTTLFKTPEQMFFVAYGNLWCTKSTPGALTSQVLTDVHAPGQIRIKGTVMNSRGFREAFGCKVREPTCELW</sequence>
<evidence type="ECO:0000259" key="9">
    <source>
        <dbReference type="Pfam" id="PF05649"/>
    </source>
</evidence>
<dbReference type="SUPFAM" id="SSF55486">
    <property type="entry name" value="Metalloproteases ('zincins'), catalytic domain"/>
    <property type="match status" value="1"/>
</dbReference>
<evidence type="ECO:0000259" key="8">
    <source>
        <dbReference type="Pfam" id="PF01431"/>
    </source>
</evidence>
<comment type="similarity">
    <text evidence="2">Belongs to the peptidase M13 family.</text>
</comment>
<keyword evidence="6" id="KW-0862">Zinc</keyword>
<dbReference type="GO" id="GO:0046872">
    <property type="term" value="F:metal ion binding"/>
    <property type="evidence" value="ECO:0007669"/>
    <property type="project" value="UniProtKB-KW"/>
</dbReference>
<dbReference type="PROSITE" id="PS51885">
    <property type="entry name" value="NEPRILYSIN"/>
    <property type="match status" value="1"/>
</dbReference>
<dbReference type="CDD" id="cd08662">
    <property type="entry name" value="M13"/>
    <property type="match status" value="1"/>
</dbReference>
<dbReference type="GO" id="GO:0005886">
    <property type="term" value="C:plasma membrane"/>
    <property type="evidence" value="ECO:0007669"/>
    <property type="project" value="TreeGrafter"/>
</dbReference>
<evidence type="ECO:0000313" key="11">
    <source>
        <dbReference type="Proteomes" id="UP001283341"/>
    </source>
</evidence>
<feature type="domain" description="Peptidase M13 C-terminal" evidence="8">
    <location>
        <begin position="498"/>
        <end position="708"/>
    </location>
</feature>
<dbReference type="Gene3D" id="1.10.1380.10">
    <property type="entry name" value="Neutral endopeptidase , domain2"/>
    <property type="match status" value="1"/>
</dbReference>
<reference evidence="10" key="2">
    <citation type="submission" date="2023-06" db="EMBL/GenBank/DDBJ databases">
        <authorList>
            <consortium name="Lawrence Berkeley National Laboratory"/>
            <person name="Haridas S."/>
            <person name="Hensen N."/>
            <person name="Bonometti L."/>
            <person name="Westerberg I."/>
            <person name="Brannstrom I.O."/>
            <person name="Guillou S."/>
            <person name="Cros-Aarteil S."/>
            <person name="Calhoun S."/>
            <person name="Kuo A."/>
            <person name="Mondo S."/>
            <person name="Pangilinan J."/>
            <person name="Riley R."/>
            <person name="Labutti K."/>
            <person name="Andreopoulos B."/>
            <person name="Lipzen A."/>
            <person name="Chen C."/>
            <person name="Yanf M."/>
            <person name="Daum C."/>
            <person name="Ng V."/>
            <person name="Clum A."/>
            <person name="Steindorff A."/>
            <person name="Ohm R."/>
            <person name="Martin F."/>
            <person name="Silar P."/>
            <person name="Natvig D."/>
            <person name="Lalanne C."/>
            <person name="Gautier V."/>
            <person name="Ament-Velasquez S.L."/>
            <person name="Kruys A."/>
            <person name="Hutchinson M.I."/>
            <person name="Powell A.J."/>
            <person name="Barry K."/>
            <person name="Miller A.N."/>
            <person name="Grigoriev I.V."/>
            <person name="Debuchy R."/>
            <person name="Gladieux P."/>
            <person name="Thoren M.H."/>
            <person name="Johannesson H."/>
        </authorList>
    </citation>
    <scope>NUCLEOTIDE SEQUENCE</scope>
    <source>
        <strain evidence="10">CBS 118394</strain>
    </source>
</reference>
<dbReference type="Pfam" id="PF05649">
    <property type="entry name" value="Peptidase_M13_N"/>
    <property type="match status" value="1"/>
</dbReference>
<dbReference type="InterPro" id="IPR008753">
    <property type="entry name" value="Peptidase_M13_N"/>
</dbReference>
<dbReference type="InterPro" id="IPR018497">
    <property type="entry name" value="Peptidase_M13_C"/>
</dbReference>